<dbReference type="InterPro" id="IPR006121">
    <property type="entry name" value="HMA_dom"/>
</dbReference>
<evidence type="ECO:0000256" key="4">
    <source>
        <dbReference type="ARBA" id="ARBA00023289"/>
    </source>
</evidence>
<keyword evidence="1" id="KW-0488">Methylation</keyword>
<dbReference type="Gramene" id="ESR57517">
    <property type="protein sequence ID" value="ESR57517"/>
    <property type="gene ID" value="CICLE_v10021017mg"/>
</dbReference>
<feature type="compositionally biased region" description="Basic and acidic residues" evidence="6">
    <location>
        <begin position="133"/>
        <end position="179"/>
    </location>
</feature>
<keyword evidence="3" id="KW-0449">Lipoprotein</keyword>
<keyword evidence="4" id="KW-0636">Prenylation</keyword>
<dbReference type="OMA" id="YMHPGYL"/>
<evidence type="ECO:0000259" key="7">
    <source>
        <dbReference type="PROSITE" id="PS50846"/>
    </source>
</evidence>
<dbReference type="GO" id="GO:0046872">
    <property type="term" value="F:metal ion binding"/>
    <property type="evidence" value="ECO:0007669"/>
    <property type="project" value="UniProtKB-KW"/>
</dbReference>
<comment type="similarity">
    <text evidence="5">Belongs to the HIPP family.</text>
</comment>
<evidence type="ECO:0000256" key="2">
    <source>
        <dbReference type="ARBA" id="ARBA00022723"/>
    </source>
</evidence>
<gene>
    <name evidence="8" type="ORF">CICLE_v10021017mg</name>
</gene>
<accession>V4TVE9</accession>
<dbReference type="Gene3D" id="3.30.70.100">
    <property type="match status" value="1"/>
</dbReference>
<dbReference type="PROSITE" id="PS50846">
    <property type="entry name" value="HMA_2"/>
    <property type="match status" value="1"/>
</dbReference>
<reference evidence="8 9" key="1">
    <citation type="submission" date="2013-10" db="EMBL/GenBank/DDBJ databases">
        <authorList>
            <consortium name="International Citrus Genome Consortium"/>
            <person name="Jenkins J."/>
            <person name="Schmutz J."/>
            <person name="Prochnik S."/>
            <person name="Rokhsar D."/>
            <person name="Gmitter F."/>
            <person name="Ollitrault P."/>
            <person name="Machado M."/>
            <person name="Talon M."/>
            <person name="Wincker P."/>
            <person name="Jaillon O."/>
            <person name="Morgante M."/>
        </authorList>
    </citation>
    <scope>NUCLEOTIDE SEQUENCE</scope>
    <source>
        <strain evidence="9">cv. Clemenules</strain>
    </source>
</reference>
<evidence type="ECO:0000256" key="6">
    <source>
        <dbReference type="SAM" id="MobiDB-lite"/>
    </source>
</evidence>
<dbReference type="EMBL" id="KI536661">
    <property type="protein sequence ID" value="ESR57517.1"/>
    <property type="molecule type" value="Genomic_DNA"/>
</dbReference>
<evidence type="ECO:0000313" key="9">
    <source>
        <dbReference type="Proteomes" id="UP000030687"/>
    </source>
</evidence>
<dbReference type="SUPFAM" id="SSF55008">
    <property type="entry name" value="HMA, heavy metal-associated domain"/>
    <property type="match status" value="1"/>
</dbReference>
<evidence type="ECO:0000256" key="1">
    <source>
        <dbReference type="ARBA" id="ARBA00022481"/>
    </source>
</evidence>
<dbReference type="Pfam" id="PF00403">
    <property type="entry name" value="HMA"/>
    <property type="match status" value="1"/>
</dbReference>
<dbReference type="Proteomes" id="UP000030687">
    <property type="component" value="Unassembled WGS sequence"/>
</dbReference>
<feature type="region of interest" description="Disordered" evidence="6">
    <location>
        <begin position="133"/>
        <end position="225"/>
    </location>
</feature>
<dbReference type="PANTHER" id="PTHR45868">
    <property type="entry name" value="HEAVY METAL-ASSOCIATED ISOPRENYLATED PLANT PROTEIN 33-RELATED"/>
    <property type="match status" value="1"/>
</dbReference>
<dbReference type="InterPro" id="IPR036163">
    <property type="entry name" value="HMA_dom_sf"/>
</dbReference>
<dbReference type="eggNOG" id="KOG1603">
    <property type="taxonomic scope" value="Eukaryota"/>
</dbReference>
<evidence type="ECO:0000256" key="5">
    <source>
        <dbReference type="ARBA" id="ARBA00024045"/>
    </source>
</evidence>
<proteinExistence type="inferred from homology"/>
<dbReference type="OrthoDB" id="689350at2759"/>
<dbReference type="KEGG" id="cic:CICLE_v10021017mg"/>
<keyword evidence="9" id="KW-1185">Reference proteome</keyword>
<organism evidence="8 9">
    <name type="scientific">Citrus clementina</name>
    <name type="common">Clementine</name>
    <name type="synonym">Citrus deliciosa x Citrus sinensis</name>
    <dbReference type="NCBI Taxonomy" id="85681"/>
    <lineage>
        <taxon>Eukaryota</taxon>
        <taxon>Viridiplantae</taxon>
        <taxon>Streptophyta</taxon>
        <taxon>Embryophyta</taxon>
        <taxon>Tracheophyta</taxon>
        <taxon>Spermatophyta</taxon>
        <taxon>Magnoliopsida</taxon>
        <taxon>eudicotyledons</taxon>
        <taxon>Gunneridae</taxon>
        <taxon>Pentapetalae</taxon>
        <taxon>rosids</taxon>
        <taxon>malvids</taxon>
        <taxon>Sapindales</taxon>
        <taxon>Rutaceae</taxon>
        <taxon>Aurantioideae</taxon>
        <taxon>Citrus</taxon>
    </lineage>
</organism>
<keyword evidence="2" id="KW-0479">Metal-binding</keyword>
<dbReference type="CDD" id="cd00371">
    <property type="entry name" value="HMA"/>
    <property type="match status" value="1"/>
</dbReference>
<feature type="domain" description="HMA" evidence="7">
    <location>
        <begin position="70"/>
        <end position="133"/>
    </location>
</feature>
<evidence type="ECO:0000256" key="3">
    <source>
        <dbReference type="ARBA" id="ARBA00023288"/>
    </source>
</evidence>
<evidence type="ECO:0000313" key="8">
    <source>
        <dbReference type="EMBL" id="ESR57517.1"/>
    </source>
</evidence>
<protein>
    <recommendedName>
        <fullName evidence="7">HMA domain-containing protein</fullName>
    </recommendedName>
</protein>
<dbReference type="PANTHER" id="PTHR45868:SF80">
    <property type="entry name" value="F15K9.8-RELATED"/>
    <property type="match status" value="1"/>
</dbReference>
<feature type="compositionally biased region" description="Gly residues" evidence="6">
    <location>
        <begin position="186"/>
        <end position="196"/>
    </location>
</feature>
<name>V4TVE9_CITCL</name>
<dbReference type="AlphaFoldDB" id="V4TVE9"/>
<dbReference type="InParanoid" id="V4TVE9"/>
<sequence>MTWQPYTKYFLIGFIYLFNSIPLNPPPTNSISQIRQLPFPSSSVKRSLSLPEMAAKVADDQPPHPHPLQFQTWVLKVLIHCEGCKKKVTKILKGIEGVYTAVIDSQQHKVTVIGNVDAETLIKKLLRSGKHAELWPEKKDKTSGKSKNNDKQKELSKDGQEVLDDRHKDTAEKPDEKSGDNPPGTGIEGQGGNGSGGKKKKKKKGNSSGTGGSGENVGNEPAAGITGSPAVAAAVDPIPSEVAPIPRHQQQYPSPSFMQQEHPPMYYPPHPAPLHGVSYNTTYPTASTSYYAPSMHAYYNSSYHRPGRYIPPDPIHKFTEDDHGYYDNDEGTAGCSIM</sequence>